<accession>A0A7C9EID4</accession>
<evidence type="ECO:0000313" key="6">
    <source>
        <dbReference type="EMBL" id="MBA4665225.1"/>
    </source>
</evidence>
<comment type="similarity">
    <text evidence="1 3">Belongs to the sulfotransferase 1 family.</text>
</comment>
<dbReference type="EMBL" id="GISG01226616">
    <property type="protein sequence ID" value="MBA4665225.1"/>
    <property type="molecule type" value="Transcribed_RNA"/>
</dbReference>
<evidence type="ECO:0000256" key="4">
    <source>
        <dbReference type="SAM" id="MobiDB-lite"/>
    </source>
</evidence>
<dbReference type="GO" id="GO:0008146">
    <property type="term" value="F:sulfotransferase activity"/>
    <property type="evidence" value="ECO:0007669"/>
    <property type="project" value="InterPro"/>
</dbReference>
<organism evidence="6">
    <name type="scientific">Opuntia streptacantha</name>
    <name type="common">Prickly pear cactus</name>
    <name type="synonym">Opuntia cardona</name>
    <dbReference type="NCBI Taxonomy" id="393608"/>
    <lineage>
        <taxon>Eukaryota</taxon>
        <taxon>Viridiplantae</taxon>
        <taxon>Streptophyta</taxon>
        <taxon>Embryophyta</taxon>
        <taxon>Tracheophyta</taxon>
        <taxon>Spermatophyta</taxon>
        <taxon>Magnoliopsida</taxon>
        <taxon>eudicotyledons</taxon>
        <taxon>Gunneridae</taxon>
        <taxon>Pentapetalae</taxon>
        <taxon>Caryophyllales</taxon>
        <taxon>Cactineae</taxon>
        <taxon>Cactaceae</taxon>
        <taxon>Opuntioideae</taxon>
        <taxon>Opuntia</taxon>
    </lineage>
</organism>
<keyword evidence="2 3" id="KW-0808">Transferase</keyword>
<evidence type="ECO:0000259" key="5">
    <source>
        <dbReference type="Pfam" id="PF00685"/>
    </source>
</evidence>
<dbReference type="InterPro" id="IPR027417">
    <property type="entry name" value="P-loop_NTPase"/>
</dbReference>
<dbReference type="EC" id="2.8.2.-" evidence="3"/>
<dbReference type="PANTHER" id="PTHR11783">
    <property type="entry name" value="SULFOTRANSFERASE SULT"/>
    <property type="match status" value="1"/>
</dbReference>
<protein>
    <recommendedName>
        <fullName evidence="3">Sulfotransferase</fullName>
        <ecNumber evidence="3">2.8.2.-</ecNumber>
    </recommendedName>
</protein>
<feature type="domain" description="Sulfotransferase" evidence="5">
    <location>
        <begin position="80"/>
        <end position="348"/>
    </location>
</feature>
<name>A0A7C9EID4_OPUST</name>
<evidence type="ECO:0000256" key="2">
    <source>
        <dbReference type="ARBA" id="ARBA00022679"/>
    </source>
</evidence>
<dbReference type="InterPro" id="IPR000863">
    <property type="entry name" value="Sulfotransferase_dom"/>
</dbReference>
<dbReference type="Gene3D" id="3.40.50.300">
    <property type="entry name" value="P-loop containing nucleotide triphosphate hydrolases"/>
    <property type="match status" value="1"/>
</dbReference>
<reference evidence="6" key="2">
    <citation type="submission" date="2020-07" db="EMBL/GenBank/DDBJ databases">
        <authorList>
            <person name="Vera ALvarez R."/>
            <person name="Arias-Moreno D.M."/>
            <person name="Jimenez-Jacinto V."/>
            <person name="Jimenez-Bremont J.F."/>
            <person name="Swaminathan K."/>
            <person name="Moose S.P."/>
            <person name="Guerrero-Gonzalez M.L."/>
            <person name="Marino-Ramirez L."/>
            <person name="Landsman D."/>
            <person name="Rodriguez-Kessler M."/>
            <person name="Delgado-Sanchez P."/>
        </authorList>
    </citation>
    <scope>NUCLEOTIDE SEQUENCE</scope>
    <source>
        <tissue evidence="6">Cladode</tissue>
    </source>
</reference>
<evidence type="ECO:0000256" key="3">
    <source>
        <dbReference type="RuleBase" id="RU361155"/>
    </source>
</evidence>
<reference evidence="6" key="1">
    <citation type="journal article" date="2013" name="J. Plant Res.">
        <title>Effect of fungi and light on seed germination of three Opuntia species from semiarid lands of central Mexico.</title>
        <authorList>
            <person name="Delgado-Sanchez P."/>
            <person name="Jimenez-Bremont J.F."/>
            <person name="Guerrero-Gonzalez Mde L."/>
            <person name="Flores J."/>
        </authorList>
    </citation>
    <scope>NUCLEOTIDE SEQUENCE</scope>
    <source>
        <tissue evidence="6">Cladode</tissue>
    </source>
</reference>
<evidence type="ECO:0000256" key="1">
    <source>
        <dbReference type="ARBA" id="ARBA00005771"/>
    </source>
</evidence>
<dbReference type="SUPFAM" id="SSF52540">
    <property type="entry name" value="P-loop containing nucleoside triphosphate hydrolases"/>
    <property type="match status" value="1"/>
</dbReference>
<dbReference type="Pfam" id="PF00685">
    <property type="entry name" value="Sulfotransfer_1"/>
    <property type="match status" value="1"/>
</dbReference>
<sequence length="351" mass="40285">MSIATPSSPGSEPPRAKHDEDAPTETNKKTYGCCEDRISTLPKTKGWFNKSLWQYEGFYFWSSSLPGLMRMQAHFNARSSDVLITSFPKAGTTWVKALVFAIVNRSRYEKETNPFLTKTPHDWIQNLELYVYRDSGPTLPLDDIPPPRLFSTHVPYTSLPKSVINSKCKIIYIYRDPKDVLISLYHFASKITPQISMNEDDGNLEMDNFSVIDAYVLFCKGISPYGPYWDNVLSYWKASIERSQNILFLRYEDLQGDPQFYVKRLAQFLGQPFSLQEEETGEIQRIVDLCSFESLSGLQINKTGTHIWNFSNTVFFRKGEVGDWKNYLTIGMAEHLDQIIKQKLDGSGLTL</sequence>
<feature type="compositionally biased region" description="Polar residues" evidence="4">
    <location>
        <begin position="1"/>
        <end position="10"/>
    </location>
</feature>
<feature type="region of interest" description="Disordered" evidence="4">
    <location>
        <begin position="1"/>
        <end position="29"/>
    </location>
</feature>
<proteinExistence type="inferred from homology"/>
<dbReference type="AlphaFoldDB" id="A0A7C9EID4"/>